<dbReference type="Pfam" id="PF00109">
    <property type="entry name" value="ketoacyl-synt"/>
    <property type="match status" value="1"/>
</dbReference>
<dbReference type="RefSeq" id="WP_189078018.1">
    <property type="nucleotide sequence ID" value="NZ_BMMX01000002.1"/>
</dbReference>
<dbReference type="PROSITE" id="PS52004">
    <property type="entry name" value="KS3_2"/>
    <property type="match status" value="1"/>
</dbReference>
<dbReference type="Pfam" id="PF02801">
    <property type="entry name" value="Ketoacyl-synt_C"/>
    <property type="match status" value="1"/>
</dbReference>
<dbReference type="Gene3D" id="1.10.1200.10">
    <property type="entry name" value="ACP-like"/>
    <property type="match status" value="1"/>
</dbReference>
<evidence type="ECO:0000256" key="4">
    <source>
        <dbReference type="SAM" id="MobiDB-lite"/>
    </source>
</evidence>
<reference evidence="7" key="2">
    <citation type="submission" date="2020-09" db="EMBL/GenBank/DDBJ databases">
        <authorList>
            <person name="Sun Q."/>
            <person name="Zhou Y."/>
        </authorList>
    </citation>
    <scope>NUCLEOTIDE SEQUENCE</scope>
    <source>
        <strain evidence="7">CGMCC 4.7299</strain>
    </source>
</reference>
<dbReference type="InterPro" id="IPR032821">
    <property type="entry name" value="PKS_assoc"/>
</dbReference>
<dbReference type="InterPro" id="IPR050091">
    <property type="entry name" value="PKS_NRPS_Biosynth_Enz"/>
</dbReference>
<evidence type="ECO:0000256" key="1">
    <source>
        <dbReference type="ARBA" id="ARBA00022450"/>
    </source>
</evidence>
<evidence type="ECO:0000313" key="7">
    <source>
        <dbReference type="EMBL" id="GGK79047.1"/>
    </source>
</evidence>
<dbReference type="InterPro" id="IPR014030">
    <property type="entry name" value="Ketoacyl_synth_N"/>
</dbReference>
<keyword evidence="8" id="KW-1185">Reference proteome</keyword>
<dbReference type="PROSITE" id="PS50075">
    <property type="entry name" value="CARRIER"/>
    <property type="match status" value="1"/>
</dbReference>
<dbReference type="EMBL" id="BMMX01000002">
    <property type="protein sequence ID" value="GGK79047.1"/>
    <property type="molecule type" value="Genomic_DNA"/>
</dbReference>
<dbReference type="InterPro" id="IPR016035">
    <property type="entry name" value="Acyl_Trfase/lysoPLipase"/>
</dbReference>
<evidence type="ECO:0000313" key="8">
    <source>
        <dbReference type="Proteomes" id="UP000656042"/>
    </source>
</evidence>
<dbReference type="SUPFAM" id="SSF47336">
    <property type="entry name" value="ACP-like"/>
    <property type="match status" value="1"/>
</dbReference>
<dbReference type="SMART" id="SM00825">
    <property type="entry name" value="PKS_KS"/>
    <property type="match status" value="1"/>
</dbReference>
<feature type="domain" description="Carrier" evidence="5">
    <location>
        <begin position="896"/>
        <end position="971"/>
    </location>
</feature>
<keyword evidence="3" id="KW-0808">Transferase</keyword>
<dbReference type="Gene3D" id="3.30.70.3290">
    <property type="match status" value="1"/>
</dbReference>
<dbReference type="SUPFAM" id="SSF55048">
    <property type="entry name" value="Probable ACP-binding domain of malonyl-CoA ACP transacylase"/>
    <property type="match status" value="1"/>
</dbReference>
<keyword evidence="1" id="KW-0596">Phosphopantetheine</keyword>
<dbReference type="InterPro" id="IPR036736">
    <property type="entry name" value="ACP-like_sf"/>
</dbReference>
<dbReference type="SMART" id="SM00823">
    <property type="entry name" value="PKS_PP"/>
    <property type="match status" value="1"/>
</dbReference>
<dbReference type="Pfam" id="PF00550">
    <property type="entry name" value="PP-binding"/>
    <property type="match status" value="1"/>
</dbReference>
<feature type="region of interest" description="Disordered" evidence="4">
    <location>
        <begin position="877"/>
        <end position="900"/>
    </location>
</feature>
<dbReference type="PANTHER" id="PTHR43775:SF37">
    <property type="entry name" value="SI:DKEY-61P9.11"/>
    <property type="match status" value="1"/>
</dbReference>
<dbReference type="InterPro" id="IPR016039">
    <property type="entry name" value="Thiolase-like"/>
</dbReference>
<name>A0A8J3BXC0_9ACTN</name>
<dbReference type="InterPro" id="IPR009081">
    <property type="entry name" value="PP-bd_ACP"/>
</dbReference>
<feature type="domain" description="Ketosynthase family 3 (KS3)" evidence="6">
    <location>
        <begin position="8"/>
        <end position="433"/>
    </location>
</feature>
<dbReference type="InterPro" id="IPR014031">
    <property type="entry name" value="Ketoacyl_synth_C"/>
</dbReference>
<dbReference type="CDD" id="cd00833">
    <property type="entry name" value="PKS"/>
    <property type="match status" value="1"/>
</dbReference>
<evidence type="ECO:0000256" key="2">
    <source>
        <dbReference type="ARBA" id="ARBA00022553"/>
    </source>
</evidence>
<dbReference type="Gene3D" id="3.30.70.250">
    <property type="entry name" value="Malonyl-CoA ACP transacylase, ACP-binding"/>
    <property type="match status" value="1"/>
</dbReference>
<dbReference type="GO" id="GO:0031177">
    <property type="term" value="F:phosphopantetheine binding"/>
    <property type="evidence" value="ECO:0007669"/>
    <property type="project" value="InterPro"/>
</dbReference>
<dbReference type="Gene3D" id="3.40.366.10">
    <property type="entry name" value="Malonyl-Coenzyme A Acyl Carrier Protein, domain 2"/>
    <property type="match status" value="1"/>
</dbReference>
<evidence type="ECO:0000256" key="3">
    <source>
        <dbReference type="ARBA" id="ARBA00022679"/>
    </source>
</evidence>
<dbReference type="InterPro" id="IPR020841">
    <property type="entry name" value="PKS_Beta-ketoAc_synthase_dom"/>
</dbReference>
<dbReference type="Pfam" id="PF00698">
    <property type="entry name" value="Acyl_transf_1"/>
    <property type="match status" value="1"/>
</dbReference>
<protein>
    <recommendedName>
        <fullName evidence="9">Acyl transferase domain-containing protein</fullName>
    </recommendedName>
</protein>
<dbReference type="Gene3D" id="3.40.47.10">
    <property type="match status" value="1"/>
</dbReference>
<accession>A0A8J3BXC0</accession>
<dbReference type="InterPro" id="IPR001227">
    <property type="entry name" value="Ac_transferase_dom_sf"/>
</dbReference>
<sequence>MTDPVAHPASIAIVAMACRFPGGDTPEQFWAGVEAGVDAVRPFTDEELERWSGGTPRPVDPRYVNRHGVVEGMGEFDAPFFGYTSRDADMLNPAHRLFLECSWEALERAGYDPANVPGTVGIYGGAGRNGYDDVVRSRPDLFPGLDDFAVRLANEPEHLCSRVAYKLGLTGPAVAVMTVCSTSLVAVHEASRALLAGDCDTALAGGVTVQVPRRGYWYQENGVMSPDGRCRAFATGAAGIVAGDGAGVVVLRRLADAIDDGDPILAVVRGSAVNNDGRRRAGFTAPSVQGQAEVIRAAHDVADVEPASIGYLEAHGTGTPVGDPIEIAALAEVFAGCGLAPGSVPIGSVKTTIGHTDTAAGAAGLIKAVMMLRHRRIAPSLGFDAPNPEIDFAATPFVVPTASRDWESPGGPRRAGVSSFGVGGVNAHVVLEEAPPRPERTTAPARAEVLVLSARSPGALAAMAGTLLEHLRARPDQRLDEVAWTLQSGRHPFAHRGHLVRSRRDPDAEPKFRLSTAPAGNPSVTFLLPGQGSQRPGMTRQLYDEVPGFRAVLDECCDLLRPVLGRDLRDLLYGDDTGRAARELERVEVSQPALFAIDYALARTWMDRGVMPGAMIGHSLGELVAACLAGVLTLSDAATAIGVRASVLAEMPPGAMLAVSLPEEQVRDLVNGQTLALAAVNGPQQCVVAGTSELVAELGERLASGGVHSRPVAAGHAFHTPLMEPAVGKVRDHLSGVALRAPSIAFVSTISGDWITDEQATDPGFWAGQLSSPVLFEPALRTLLATTPDGVLLETGPGQTLSSLATLRPKESRRRALPSLGDVTKAGDEFAALLNTTGHLWQAGVPVDWRAWHPEEATPRVTLPTYAFQRRTHLVFPRRDPAPASRPALAGEAPAPSAGSVRDTVRDLFQQVLGCDDQLDDPHFFEQGGDSLTAMRLTTLLDETFGVAPSLEAVFEAPTVGELAAVVERLSGQ</sequence>
<comment type="caution">
    <text evidence="7">The sequence shown here is derived from an EMBL/GenBank/DDBJ whole genome shotgun (WGS) entry which is preliminary data.</text>
</comment>
<dbReference type="GO" id="GO:0006633">
    <property type="term" value="P:fatty acid biosynthetic process"/>
    <property type="evidence" value="ECO:0007669"/>
    <property type="project" value="TreeGrafter"/>
</dbReference>
<dbReference type="Pfam" id="PF16197">
    <property type="entry name" value="KAsynt_C_assoc"/>
    <property type="match status" value="1"/>
</dbReference>
<dbReference type="SUPFAM" id="SSF52151">
    <property type="entry name" value="FabD/lysophospholipase-like"/>
    <property type="match status" value="1"/>
</dbReference>
<dbReference type="SUPFAM" id="SSF53901">
    <property type="entry name" value="Thiolase-like"/>
    <property type="match status" value="1"/>
</dbReference>
<evidence type="ECO:0008006" key="9">
    <source>
        <dbReference type="Google" id="ProtNLM"/>
    </source>
</evidence>
<dbReference type="PANTHER" id="PTHR43775">
    <property type="entry name" value="FATTY ACID SYNTHASE"/>
    <property type="match status" value="1"/>
</dbReference>
<reference evidence="7" key="1">
    <citation type="journal article" date="2014" name="Int. J. Syst. Evol. Microbiol.">
        <title>Complete genome sequence of Corynebacterium casei LMG S-19264T (=DSM 44701T), isolated from a smear-ripened cheese.</title>
        <authorList>
            <consortium name="US DOE Joint Genome Institute (JGI-PGF)"/>
            <person name="Walter F."/>
            <person name="Albersmeier A."/>
            <person name="Kalinowski J."/>
            <person name="Ruckert C."/>
        </authorList>
    </citation>
    <scope>NUCLEOTIDE SEQUENCE</scope>
    <source>
        <strain evidence="7">CGMCC 4.7299</strain>
    </source>
</reference>
<gene>
    <name evidence="7" type="ORF">GCM10012284_11280</name>
</gene>
<dbReference type="InterPro" id="IPR014043">
    <property type="entry name" value="Acyl_transferase_dom"/>
</dbReference>
<evidence type="ECO:0000259" key="5">
    <source>
        <dbReference type="PROSITE" id="PS50075"/>
    </source>
</evidence>
<keyword evidence="2" id="KW-0597">Phosphoprotein</keyword>
<organism evidence="7 8">
    <name type="scientific">Mangrovihabitans endophyticus</name>
    <dbReference type="NCBI Taxonomy" id="1751298"/>
    <lineage>
        <taxon>Bacteria</taxon>
        <taxon>Bacillati</taxon>
        <taxon>Actinomycetota</taxon>
        <taxon>Actinomycetes</taxon>
        <taxon>Micromonosporales</taxon>
        <taxon>Micromonosporaceae</taxon>
        <taxon>Mangrovihabitans</taxon>
    </lineage>
</organism>
<proteinExistence type="predicted"/>
<dbReference type="InterPro" id="IPR020806">
    <property type="entry name" value="PKS_PP-bd"/>
</dbReference>
<dbReference type="SMART" id="SM00827">
    <property type="entry name" value="PKS_AT"/>
    <property type="match status" value="1"/>
</dbReference>
<dbReference type="AlphaFoldDB" id="A0A8J3BXC0"/>
<evidence type="ECO:0000259" key="6">
    <source>
        <dbReference type="PROSITE" id="PS52004"/>
    </source>
</evidence>
<dbReference type="Proteomes" id="UP000656042">
    <property type="component" value="Unassembled WGS sequence"/>
</dbReference>
<dbReference type="InterPro" id="IPR016036">
    <property type="entry name" value="Malonyl_transacylase_ACP-bd"/>
</dbReference>
<dbReference type="GO" id="GO:0004312">
    <property type="term" value="F:fatty acid synthase activity"/>
    <property type="evidence" value="ECO:0007669"/>
    <property type="project" value="TreeGrafter"/>
</dbReference>